<dbReference type="NCBIfam" id="TIGR00099">
    <property type="entry name" value="Cof-subfamily"/>
    <property type="match status" value="1"/>
</dbReference>
<proteinExistence type="predicted"/>
<dbReference type="Proteomes" id="UP001597285">
    <property type="component" value="Unassembled WGS sequence"/>
</dbReference>
<dbReference type="SUPFAM" id="SSF56784">
    <property type="entry name" value="HAD-like"/>
    <property type="match status" value="1"/>
</dbReference>
<dbReference type="CDD" id="cd07516">
    <property type="entry name" value="HAD_Pase"/>
    <property type="match status" value="1"/>
</dbReference>
<dbReference type="EC" id="3.1.3.23" evidence="1"/>
<reference evidence="2" key="1">
    <citation type="journal article" date="2019" name="Int. J. Syst. Evol. Microbiol.">
        <title>The Global Catalogue of Microorganisms (GCM) 10K type strain sequencing project: providing services to taxonomists for standard genome sequencing and annotation.</title>
        <authorList>
            <consortium name="The Broad Institute Genomics Platform"/>
            <consortium name="The Broad Institute Genome Sequencing Center for Infectious Disease"/>
            <person name="Wu L."/>
            <person name="Ma J."/>
        </authorList>
    </citation>
    <scope>NUCLEOTIDE SEQUENCE [LARGE SCALE GENOMIC DNA]</scope>
    <source>
        <strain evidence="2">KCTC 42143</strain>
    </source>
</reference>
<dbReference type="InterPro" id="IPR000150">
    <property type="entry name" value="Cof"/>
</dbReference>
<dbReference type="GO" id="GO:0050308">
    <property type="term" value="F:sugar-phosphatase activity"/>
    <property type="evidence" value="ECO:0007669"/>
    <property type="project" value="UniProtKB-EC"/>
</dbReference>
<organism evidence="1 2">
    <name type="scientific">Carnobacterium antarcticum</name>
    <dbReference type="NCBI Taxonomy" id="2126436"/>
    <lineage>
        <taxon>Bacteria</taxon>
        <taxon>Bacillati</taxon>
        <taxon>Bacillota</taxon>
        <taxon>Bacilli</taxon>
        <taxon>Lactobacillales</taxon>
        <taxon>Carnobacteriaceae</taxon>
        <taxon>Carnobacterium</taxon>
    </lineage>
</organism>
<dbReference type="InterPro" id="IPR006379">
    <property type="entry name" value="HAD-SF_hydro_IIB"/>
</dbReference>
<dbReference type="InterPro" id="IPR023214">
    <property type="entry name" value="HAD_sf"/>
</dbReference>
<name>A0ABW4NM34_9LACT</name>
<dbReference type="PANTHER" id="PTHR10000">
    <property type="entry name" value="PHOSPHOSERINE PHOSPHATASE"/>
    <property type="match status" value="1"/>
</dbReference>
<sequence length="276" mass="30846">MIKLIAIDLDGTLLTKDRTISDENKSAIKKAKELGVKVVLCTGRPLLGMVHYLEELNLREIGDYGITYNGGLVQKTDTGEIVSQKTLTQVEVQELYRLSQAINVPCNFIDLEQIYEPPYPKNRDSLYPTVMNALPYVPVMMDELAEDAAINKVVFCYEQQELDEAIDKIPEAFFEKYTIMKSRPILLEMMHKEVDKGKGIAILCDLLGIKADEVMALGDEANDHAMIEFAGLGVAMENATAEIKESAQFITKNNDEHGVAHAINKFVLQKVDSMSK</sequence>
<dbReference type="Gene3D" id="3.30.1240.10">
    <property type="match status" value="1"/>
</dbReference>
<dbReference type="NCBIfam" id="NF007806">
    <property type="entry name" value="PRK10513.1"/>
    <property type="match status" value="1"/>
</dbReference>
<dbReference type="Gene3D" id="3.40.50.1000">
    <property type="entry name" value="HAD superfamily/HAD-like"/>
    <property type="match status" value="1"/>
</dbReference>
<keyword evidence="2" id="KW-1185">Reference proteome</keyword>
<dbReference type="SFLD" id="SFLDG01144">
    <property type="entry name" value="C2.B.4:_PGP_Like"/>
    <property type="match status" value="1"/>
</dbReference>
<dbReference type="EMBL" id="JBHUFF010000013">
    <property type="protein sequence ID" value="MFD1799469.1"/>
    <property type="molecule type" value="Genomic_DNA"/>
</dbReference>
<gene>
    <name evidence="1" type="primary">yidA</name>
    <name evidence="1" type="ORF">ACFSBK_06345</name>
</gene>
<dbReference type="PROSITE" id="PS01228">
    <property type="entry name" value="COF_1"/>
    <property type="match status" value="1"/>
</dbReference>
<dbReference type="SFLD" id="SFLDG01140">
    <property type="entry name" value="C2.B:_Phosphomannomutase_and_P"/>
    <property type="match status" value="1"/>
</dbReference>
<evidence type="ECO:0000313" key="1">
    <source>
        <dbReference type="EMBL" id="MFD1799469.1"/>
    </source>
</evidence>
<dbReference type="Pfam" id="PF08282">
    <property type="entry name" value="Hydrolase_3"/>
    <property type="match status" value="1"/>
</dbReference>
<keyword evidence="1" id="KW-0378">Hydrolase</keyword>
<protein>
    <submittedName>
        <fullName evidence="1">Sugar-phosphatase</fullName>
        <ecNumber evidence="1">3.1.3.23</ecNumber>
    </submittedName>
</protein>
<evidence type="ECO:0000313" key="2">
    <source>
        <dbReference type="Proteomes" id="UP001597285"/>
    </source>
</evidence>
<dbReference type="RefSeq" id="WP_058918343.1">
    <property type="nucleotide sequence ID" value="NZ_JBHSQC010000025.1"/>
</dbReference>
<dbReference type="InterPro" id="IPR036412">
    <property type="entry name" value="HAD-like_sf"/>
</dbReference>
<dbReference type="PANTHER" id="PTHR10000:SF8">
    <property type="entry name" value="HAD SUPERFAMILY HYDROLASE-LIKE, TYPE 3"/>
    <property type="match status" value="1"/>
</dbReference>
<dbReference type="SFLD" id="SFLDS00003">
    <property type="entry name" value="Haloacid_Dehalogenase"/>
    <property type="match status" value="1"/>
</dbReference>
<comment type="caution">
    <text evidence="1">The sequence shown here is derived from an EMBL/GenBank/DDBJ whole genome shotgun (WGS) entry which is preliminary data.</text>
</comment>
<accession>A0ABW4NM34</accession>
<dbReference type="NCBIfam" id="TIGR01484">
    <property type="entry name" value="HAD-SF-IIB"/>
    <property type="match status" value="2"/>
</dbReference>